<dbReference type="Pfam" id="PF05960">
    <property type="entry name" value="DUF885"/>
    <property type="match status" value="1"/>
</dbReference>
<protein>
    <submittedName>
        <fullName evidence="1">DUF885 domain-containing protein</fullName>
    </submittedName>
</protein>
<dbReference type="PANTHER" id="PTHR33361:SF2">
    <property type="entry name" value="DUF885 DOMAIN-CONTAINING PROTEIN"/>
    <property type="match status" value="1"/>
</dbReference>
<evidence type="ECO:0000313" key="2">
    <source>
        <dbReference type="Proteomes" id="UP001220022"/>
    </source>
</evidence>
<dbReference type="RefSeq" id="WP_275822829.1">
    <property type="nucleotide sequence ID" value="NZ_BAAANM010000046.1"/>
</dbReference>
<name>A0ABT5ZBW8_9ACTN</name>
<comment type="caution">
    <text evidence="1">The sequence shown here is derived from an EMBL/GenBank/DDBJ whole genome shotgun (WGS) entry which is preliminary data.</text>
</comment>
<organism evidence="1 2">
    <name type="scientific">Streptantibioticus ferralitis</name>
    <dbReference type="NCBI Taxonomy" id="236510"/>
    <lineage>
        <taxon>Bacteria</taxon>
        <taxon>Bacillati</taxon>
        <taxon>Actinomycetota</taxon>
        <taxon>Actinomycetes</taxon>
        <taxon>Kitasatosporales</taxon>
        <taxon>Streptomycetaceae</taxon>
        <taxon>Streptantibioticus</taxon>
    </lineage>
</organism>
<dbReference type="PANTHER" id="PTHR33361">
    <property type="entry name" value="GLR0591 PROTEIN"/>
    <property type="match status" value="1"/>
</dbReference>
<sequence length="577" mass="63818">MSDTSDAAKSRQDQRLPRAIADAYVDALAELDPLTGLYLGLNPGDDRLPDFSPEGFEALADLSRRTLAELDAAEAAGPDSPAVRDETERRCARLLRERLTAGLAVHDAGERLRWISNLSSPVHSVREAFTLMPTETDADWAAIAGRLRNVPEALTGYRTSLATGLEQNLPAGPRQVETVIGQLTEWTGGERSWFAEFVSAGPQELRAELDESAAEATAAVAELRDWLRDTYAPAVRDTSDPVGRERYALWVREWTGSDLDLDEAYAWGWEEFHRIHDEMRVEAEKVLPGSTPREALAHLEKSGEVVEGVEAVRAWLQELMDEAISALDGTHFELAEPVRKVEAMIAPAGSAAAPYYTSPALDFSRPGRTWLPTLGRERFPVYDLVSTWYHEGVPGHHLQLAQWVHVAPQLSRYQASVGMVSANVEGWALYAERLMDELGFLTDPGRRLGYLDAQLMRAVRVIIDIGMHLELPIPAESARRIGWARSDGERWTPEVAREFFGLHSGRPAKFLDSELVRYLGMPGQAIGYKLGERAWLTGRAAARQAHGADFDAKAWHMAALSQGSLGLDDLVDELSQL</sequence>
<keyword evidence="2" id="KW-1185">Reference proteome</keyword>
<evidence type="ECO:0000313" key="1">
    <source>
        <dbReference type="EMBL" id="MDF2261336.1"/>
    </source>
</evidence>
<dbReference type="InterPro" id="IPR010281">
    <property type="entry name" value="DUF885"/>
</dbReference>
<dbReference type="EMBL" id="JARHTQ010000054">
    <property type="protein sequence ID" value="MDF2261336.1"/>
    <property type="molecule type" value="Genomic_DNA"/>
</dbReference>
<gene>
    <name evidence="1" type="ORF">P2L57_38125</name>
</gene>
<reference evidence="1 2" key="1">
    <citation type="submission" date="2023-03" db="EMBL/GenBank/DDBJ databases">
        <title>Draft genome sequence of type strain Streptomyces ferralitis JCM 14344.</title>
        <authorList>
            <person name="Klaysubun C."/>
            <person name="Duangmal K."/>
        </authorList>
    </citation>
    <scope>NUCLEOTIDE SEQUENCE [LARGE SCALE GENOMIC DNA]</scope>
    <source>
        <strain evidence="1 2">JCM 14344</strain>
    </source>
</reference>
<dbReference type="Proteomes" id="UP001220022">
    <property type="component" value="Unassembled WGS sequence"/>
</dbReference>
<proteinExistence type="predicted"/>
<accession>A0ABT5ZBW8</accession>